<evidence type="ECO:0000259" key="19">
    <source>
        <dbReference type="PROSITE" id="PS50873"/>
    </source>
</evidence>
<evidence type="ECO:0000256" key="17">
    <source>
        <dbReference type="ARBA" id="ARBA00047994"/>
    </source>
</evidence>
<dbReference type="GO" id="GO:0000302">
    <property type="term" value="P:response to reactive oxygen species"/>
    <property type="evidence" value="ECO:0007669"/>
    <property type="project" value="TreeGrafter"/>
</dbReference>
<dbReference type="CDD" id="cd00691">
    <property type="entry name" value="ascorbate_peroxidase"/>
    <property type="match status" value="1"/>
</dbReference>
<evidence type="ECO:0000313" key="20">
    <source>
        <dbReference type="EMBL" id="KAE8666641.1"/>
    </source>
</evidence>
<dbReference type="Pfam" id="PF00141">
    <property type="entry name" value="peroxidase"/>
    <property type="match status" value="1"/>
</dbReference>
<dbReference type="GO" id="GO:0020037">
    <property type="term" value="F:heme binding"/>
    <property type="evidence" value="ECO:0007669"/>
    <property type="project" value="InterPro"/>
</dbReference>
<evidence type="ECO:0000256" key="12">
    <source>
        <dbReference type="ARBA" id="ARBA00022958"/>
    </source>
</evidence>
<keyword evidence="10" id="KW-0106">Calcium</keyword>
<dbReference type="GO" id="GO:0016688">
    <property type="term" value="F:L-ascorbate peroxidase activity"/>
    <property type="evidence" value="ECO:0007669"/>
    <property type="project" value="UniProtKB-EC"/>
</dbReference>
<comment type="similarity">
    <text evidence="3">Belongs to the peroxidase family. Ascorbate peroxidase subfamily.</text>
</comment>
<evidence type="ECO:0000256" key="1">
    <source>
        <dbReference type="ARBA" id="ARBA00001970"/>
    </source>
</evidence>
<protein>
    <recommendedName>
        <fullName evidence="4">L-ascorbate peroxidase</fullName>
        <ecNumber evidence="4">1.11.1.11</ecNumber>
    </recommendedName>
</protein>
<dbReference type="SUPFAM" id="SSF48113">
    <property type="entry name" value="Heme-dependent peroxidases"/>
    <property type="match status" value="1"/>
</dbReference>
<dbReference type="EC" id="1.11.1.11" evidence="4"/>
<evidence type="ECO:0000256" key="8">
    <source>
        <dbReference type="ARBA" id="ARBA00022640"/>
    </source>
</evidence>
<evidence type="ECO:0000256" key="16">
    <source>
        <dbReference type="ARBA" id="ARBA00043919"/>
    </source>
</evidence>
<feature type="region of interest" description="Disordered" evidence="18">
    <location>
        <begin position="275"/>
        <end position="297"/>
    </location>
</feature>
<evidence type="ECO:0000256" key="6">
    <source>
        <dbReference type="ARBA" id="ARBA00022559"/>
    </source>
</evidence>
<keyword evidence="7" id="KW-0349">Heme</keyword>
<dbReference type="PROSITE" id="PS00435">
    <property type="entry name" value="PEROXIDASE_1"/>
    <property type="match status" value="1"/>
</dbReference>
<organism evidence="20 21">
    <name type="scientific">Hibiscus syriacus</name>
    <name type="common">Rose of Sharon</name>
    <dbReference type="NCBI Taxonomy" id="106335"/>
    <lineage>
        <taxon>Eukaryota</taxon>
        <taxon>Viridiplantae</taxon>
        <taxon>Streptophyta</taxon>
        <taxon>Embryophyta</taxon>
        <taxon>Tracheophyta</taxon>
        <taxon>Spermatophyta</taxon>
        <taxon>Magnoliopsida</taxon>
        <taxon>eudicotyledons</taxon>
        <taxon>Gunneridae</taxon>
        <taxon>Pentapetalae</taxon>
        <taxon>rosids</taxon>
        <taxon>malvids</taxon>
        <taxon>Malvales</taxon>
        <taxon>Malvaceae</taxon>
        <taxon>Malvoideae</taxon>
        <taxon>Hibiscus</taxon>
    </lineage>
</organism>
<dbReference type="InterPro" id="IPR010255">
    <property type="entry name" value="Haem_peroxidase_sf"/>
</dbReference>
<comment type="caution">
    <text evidence="20">The sequence shown here is derived from an EMBL/GenBank/DDBJ whole genome shotgun (WGS) entry which is preliminary data.</text>
</comment>
<keyword evidence="14" id="KW-0408">Iron</keyword>
<dbReference type="PANTHER" id="PTHR31356">
    <property type="entry name" value="THYLAKOID LUMENAL 29 KDA PROTEIN, CHLOROPLASTIC-RELATED"/>
    <property type="match status" value="1"/>
</dbReference>
<proteinExistence type="inferred from homology"/>
<dbReference type="InterPro" id="IPR044831">
    <property type="entry name" value="Ccp1-like"/>
</dbReference>
<evidence type="ECO:0000256" key="18">
    <source>
        <dbReference type="SAM" id="MobiDB-lite"/>
    </source>
</evidence>
<keyword evidence="13" id="KW-0560">Oxidoreductase</keyword>
<evidence type="ECO:0000256" key="15">
    <source>
        <dbReference type="ARBA" id="ARBA00023324"/>
    </source>
</evidence>
<evidence type="ECO:0000256" key="10">
    <source>
        <dbReference type="ARBA" id="ARBA00022837"/>
    </source>
</evidence>
<gene>
    <name evidence="20" type="ORF">F3Y22_tig00112495pilonHSYRG00073</name>
</gene>
<feature type="compositionally biased region" description="Basic and acidic residues" evidence="18">
    <location>
        <begin position="275"/>
        <end position="289"/>
    </location>
</feature>
<keyword evidence="21" id="KW-1185">Reference proteome</keyword>
<keyword evidence="8" id="KW-0934">Plastid</keyword>
<dbReference type="GO" id="GO:0009507">
    <property type="term" value="C:chloroplast"/>
    <property type="evidence" value="ECO:0007669"/>
    <property type="project" value="UniProtKB-SubCell"/>
</dbReference>
<evidence type="ECO:0000256" key="13">
    <source>
        <dbReference type="ARBA" id="ARBA00023002"/>
    </source>
</evidence>
<comment type="function">
    <text evidence="16">Plays a key role in hydrogen peroxide removal.</text>
</comment>
<dbReference type="EMBL" id="VEPZ02001594">
    <property type="protein sequence ID" value="KAE8666641.1"/>
    <property type="molecule type" value="Genomic_DNA"/>
</dbReference>
<dbReference type="PRINTS" id="PR00458">
    <property type="entry name" value="PEROXIDASE"/>
</dbReference>
<dbReference type="Proteomes" id="UP000436088">
    <property type="component" value="Unassembled WGS sequence"/>
</dbReference>
<keyword evidence="15" id="KW-0376">Hydrogen peroxide</keyword>
<comment type="catalytic activity">
    <reaction evidence="17">
        <text>L-ascorbate + H2O2 = L-dehydroascorbate + 2 H2O</text>
        <dbReference type="Rhea" id="RHEA:22996"/>
        <dbReference type="ChEBI" id="CHEBI:15377"/>
        <dbReference type="ChEBI" id="CHEBI:16240"/>
        <dbReference type="ChEBI" id="CHEBI:38290"/>
        <dbReference type="ChEBI" id="CHEBI:58539"/>
        <dbReference type="EC" id="1.11.1.11"/>
    </reaction>
</comment>
<evidence type="ECO:0000256" key="4">
    <source>
        <dbReference type="ARBA" id="ARBA00012940"/>
    </source>
</evidence>
<dbReference type="InterPro" id="IPR002016">
    <property type="entry name" value="Haem_peroxidase"/>
</dbReference>
<dbReference type="Gene3D" id="1.10.420.10">
    <property type="entry name" value="Peroxidase, domain 2"/>
    <property type="match status" value="1"/>
</dbReference>
<dbReference type="PRINTS" id="PR00459">
    <property type="entry name" value="ASPEROXIDASE"/>
</dbReference>
<evidence type="ECO:0000313" key="21">
    <source>
        <dbReference type="Proteomes" id="UP000436088"/>
    </source>
</evidence>
<dbReference type="InterPro" id="IPR019793">
    <property type="entry name" value="Peroxidases_heam-ligand_BS"/>
</dbReference>
<evidence type="ECO:0000256" key="9">
    <source>
        <dbReference type="ARBA" id="ARBA00022723"/>
    </source>
</evidence>
<dbReference type="Gene3D" id="1.10.520.10">
    <property type="match status" value="1"/>
</dbReference>
<dbReference type="AlphaFoldDB" id="A0A6A2WYI0"/>
<feature type="domain" description="Plant heme peroxidase family profile" evidence="19">
    <location>
        <begin position="135"/>
        <end position="379"/>
    </location>
</feature>
<dbReference type="GO" id="GO:0042744">
    <property type="term" value="P:hydrogen peroxide catabolic process"/>
    <property type="evidence" value="ECO:0007669"/>
    <property type="project" value="UniProtKB-KW"/>
</dbReference>
<keyword evidence="9" id="KW-0479">Metal-binding</keyword>
<dbReference type="FunFam" id="1.10.520.10:FF:000007">
    <property type="entry name" value="L-ascorbate peroxidase S chloroplastic/mitochondrial"/>
    <property type="match status" value="1"/>
</dbReference>
<reference evidence="20" key="1">
    <citation type="submission" date="2019-09" db="EMBL/GenBank/DDBJ databases">
        <title>Draft genome information of white flower Hibiscus syriacus.</title>
        <authorList>
            <person name="Kim Y.-M."/>
        </authorList>
    </citation>
    <scope>NUCLEOTIDE SEQUENCE [LARGE SCALE GENOMIC DNA]</scope>
    <source>
        <strain evidence="20">YM2019G1</strain>
    </source>
</reference>
<keyword evidence="6 20" id="KW-0575">Peroxidase</keyword>
<dbReference type="PROSITE" id="PS50873">
    <property type="entry name" value="PEROXIDASE_4"/>
    <property type="match status" value="1"/>
</dbReference>
<dbReference type="GO" id="GO:0034599">
    <property type="term" value="P:cellular response to oxidative stress"/>
    <property type="evidence" value="ECO:0007669"/>
    <property type="project" value="InterPro"/>
</dbReference>
<evidence type="ECO:0000256" key="14">
    <source>
        <dbReference type="ARBA" id="ARBA00023004"/>
    </source>
</evidence>
<evidence type="ECO:0000256" key="5">
    <source>
        <dbReference type="ARBA" id="ARBA00022528"/>
    </source>
</evidence>
<evidence type="ECO:0000256" key="7">
    <source>
        <dbReference type="ARBA" id="ARBA00022617"/>
    </source>
</evidence>
<dbReference type="PANTHER" id="PTHR31356:SF1">
    <property type="entry name" value="L-ASCORBATE PEROXIDASE S, CHLOROPLASTIC_MITOCHONDRIAL"/>
    <property type="match status" value="1"/>
</dbReference>
<dbReference type="InterPro" id="IPR002207">
    <property type="entry name" value="Peroxidase_I"/>
</dbReference>
<keyword evidence="11" id="KW-0809">Transit peptide</keyword>
<accession>A0A6A2WYI0</accession>
<comment type="subcellular location">
    <subcellularLocation>
        <location evidence="2">Plastid</location>
        <location evidence="2">Chloroplast</location>
    </subcellularLocation>
</comment>
<dbReference type="FunFam" id="1.10.420.10:FF:000005">
    <property type="entry name" value="L-ascorbate peroxidase T, chloroplastic"/>
    <property type="match status" value="1"/>
</dbReference>
<evidence type="ECO:0000256" key="11">
    <source>
        <dbReference type="ARBA" id="ARBA00022946"/>
    </source>
</evidence>
<dbReference type="GO" id="GO:0046872">
    <property type="term" value="F:metal ion binding"/>
    <property type="evidence" value="ECO:0007669"/>
    <property type="project" value="UniProtKB-KW"/>
</dbReference>
<name>A0A6A2WYI0_HIBSY</name>
<keyword evidence="12" id="KW-0630">Potassium</keyword>
<evidence type="ECO:0000256" key="3">
    <source>
        <dbReference type="ARBA" id="ARBA00006873"/>
    </source>
</evidence>
<evidence type="ECO:0000256" key="2">
    <source>
        <dbReference type="ARBA" id="ARBA00004229"/>
    </source>
</evidence>
<comment type="cofactor">
    <cofactor evidence="1">
        <name>heme b</name>
        <dbReference type="ChEBI" id="CHEBI:60344"/>
    </cofactor>
</comment>
<sequence>MAEATIASQLSLMLKAPPTLSSPSQSLLQQLKPMASSLRTIASFRIFSYSSADRRSPRATPSLLSFSSSLKSLAFSLLPSPLSRHQRGSAVNVSTNGRFSSVTSPKCAASLTDQLKSATEDIRQILKSKHCHPILVRLGWHDAGTYNKNVKEWPQRSGANGSLRFEVELKYKSNTGLVNALKLIQPIKDKYPAVSYADLFQLASATAIEEAGGPRIPMTYGRVDAPSPNYCPEEGRLPAAGASSPADHMRKVFYRMGFNDKEIVALSGAHTLGRARPERSSWGKPETKYTKNGPGAPGGQSWTVQWLKFDNSYFKEIKAKSDEDLLVLPTDAALFEDPSFKVYAEKYAEDQETFFKDFAEAHAKLSNLGAKFDPPEGIVLDAAP</sequence>
<keyword evidence="5" id="KW-0150">Chloroplast</keyword>